<feature type="transmembrane region" description="Helical" evidence="6">
    <location>
        <begin position="329"/>
        <end position="352"/>
    </location>
</feature>
<dbReference type="AlphaFoldDB" id="A0A0R3TMA4"/>
<evidence type="ECO:0000256" key="1">
    <source>
        <dbReference type="ARBA" id="ARBA00004141"/>
    </source>
</evidence>
<proteinExistence type="predicted"/>
<dbReference type="Gene3D" id="1.20.1250.20">
    <property type="entry name" value="MFS general substrate transporter like domains"/>
    <property type="match status" value="1"/>
</dbReference>
<evidence type="ECO:0000256" key="5">
    <source>
        <dbReference type="ARBA" id="ARBA00023136"/>
    </source>
</evidence>
<reference evidence="7 8" key="2">
    <citation type="submission" date="2018-11" db="EMBL/GenBank/DDBJ databases">
        <authorList>
            <consortium name="Pathogen Informatics"/>
        </authorList>
    </citation>
    <scope>NUCLEOTIDE SEQUENCE [LARGE SCALE GENOMIC DNA]</scope>
</reference>
<feature type="transmembrane region" description="Helical" evidence="6">
    <location>
        <begin position="21"/>
        <end position="43"/>
    </location>
</feature>
<evidence type="ECO:0000256" key="4">
    <source>
        <dbReference type="ARBA" id="ARBA00022989"/>
    </source>
</evidence>
<accession>A0A0R3TMA4</accession>
<dbReference type="SUPFAM" id="SSF103473">
    <property type="entry name" value="MFS general substrate transporter"/>
    <property type="match status" value="1"/>
</dbReference>
<keyword evidence="4 6" id="KW-1133">Transmembrane helix</keyword>
<name>A0A0R3TMA4_RODNA</name>
<dbReference type="EMBL" id="UZAE01012289">
    <property type="protein sequence ID" value="VDO04382.1"/>
    <property type="molecule type" value="Genomic_DNA"/>
</dbReference>
<protein>
    <submittedName>
        <fullName evidence="9">MFS domain-containing protein</fullName>
    </submittedName>
</protein>
<dbReference type="GO" id="GO:0016020">
    <property type="term" value="C:membrane"/>
    <property type="evidence" value="ECO:0007669"/>
    <property type="project" value="UniProtKB-SubCell"/>
</dbReference>
<feature type="transmembrane region" description="Helical" evidence="6">
    <location>
        <begin position="225"/>
        <end position="246"/>
    </location>
</feature>
<dbReference type="InterPro" id="IPR052983">
    <property type="entry name" value="MFS_Riboflavin_Transporter"/>
</dbReference>
<keyword evidence="5 6" id="KW-0472">Membrane</keyword>
<dbReference type="InterPro" id="IPR036259">
    <property type="entry name" value="MFS_trans_sf"/>
</dbReference>
<feature type="transmembrane region" description="Helical" evidence="6">
    <location>
        <begin position="50"/>
        <end position="71"/>
    </location>
</feature>
<organism evidence="9">
    <name type="scientific">Rodentolepis nana</name>
    <name type="common">Dwarf tapeworm</name>
    <name type="synonym">Hymenolepis nana</name>
    <dbReference type="NCBI Taxonomy" id="102285"/>
    <lineage>
        <taxon>Eukaryota</taxon>
        <taxon>Metazoa</taxon>
        <taxon>Spiralia</taxon>
        <taxon>Lophotrochozoa</taxon>
        <taxon>Platyhelminthes</taxon>
        <taxon>Cestoda</taxon>
        <taxon>Eucestoda</taxon>
        <taxon>Cyclophyllidea</taxon>
        <taxon>Hymenolepididae</taxon>
        <taxon>Rodentolepis</taxon>
    </lineage>
</organism>
<evidence type="ECO:0000256" key="2">
    <source>
        <dbReference type="ARBA" id="ARBA00022448"/>
    </source>
</evidence>
<feature type="transmembrane region" description="Helical" evidence="6">
    <location>
        <begin position="397"/>
        <end position="419"/>
    </location>
</feature>
<feature type="transmembrane region" description="Helical" evidence="6">
    <location>
        <begin position="110"/>
        <end position="130"/>
    </location>
</feature>
<comment type="subcellular location">
    <subcellularLocation>
        <location evidence="1">Membrane</location>
        <topology evidence="1">Multi-pass membrane protein</topology>
    </subcellularLocation>
</comment>
<feature type="transmembrane region" description="Helical" evidence="6">
    <location>
        <begin position="77"/>
        <end position="98"/>
    </location>
</feature>
<feature type="transmembrane region" description="Helical" evidence="6">
    <location>
        <begin position="364"/>
        <end position="385"/>
    </location>
</feature>
<keyword evidence="8" id="KW-1185">Reference proteome</keyword>
<reference evidence="9" key="1">
    <citation type="submission" date="2017-02" db="UniProtKB">
        <authorList>
            <consortium name="WormBaseParasite"/>
        </authorList>
    </citation>
    <scope>IDENTIFICATION</scope>
</reference>
<gene>
    <name evidence="7" type="ORF">HNAJ_LOCUS8429</name>
</gene>
<feature type="transmembrane region" description="Helical" evidence="6">
    <location>
        <begin position="258"/>
        <end position="278"/>
    </location>
</feature>
<keyword evidence="2" id="KW-0813">Transport</keyword>
<evidence type="ECO:0000313" key="9">
    <source>
        <dbReference type="WBParaSite" id="HNAJ_0000843301-mRNA-1"/>
    </source>
</evidence>
<sequence>MTPYVISHLHERLDSDVNYSFGIWISAGSISFYASSMPISGLLAQKVDILKLVAIASFLNSLSHFASAFALTQHKVLFFFTYSVLTGISMGLAFGIILQTSLAWFPRRKGLVVGICTVASGLGSTLLAPFQTLYINPNNLSPNSSTSMFEDSEILNRTPQSLQVTGIVVTILAAIGISLFRLRQVESSNEAKNNVDDVLEDNPGYNDLKEIEGLTLGEALRVPNFYLFSAIVFSSYFSVSVLMANVKTVAQTAIRDDRFLMIACTLAEVLNIISRFFWGLVSDWLSFKVHCYKMGILLMQIYDYKRFNAWAGGNANTAEIKLYLINEEIAATIPLIINCIVYGTILITFPYIVWLPDVNRACFAIWTMLLFHCLAGVSVLISFGAAASFGAKNVASIFGMIFAASVPSSIICSLILYFIDVSKVIKEVFLAAGLASCCGE</sequence>
<dbReference type="Proteomes" id="UP000278807">
    <property type="component" value="Unassembled WGS sequence"/>
</dbReference>
<dbReference type="OrthoDB" id="410267at2759"/>
<evidence type="ECO:0000256" key="6">
    <source>
        <dbReference type="SAM" id="Phobius"/>
    </source>
</evidence>
<keyword evidence="3 6" id="KW-0812">Transmembrane</keyword>
<evidence type="ECO:0000313" key="8">
    <source>
        <dbReference type="Proteomes" id="UP000278807"/>
    </source>
</evidence>
<dbReference type="PANTHER" id="PTHR43385:SF1">
    <property type="entry name" value="RIBOFLAVIN TRANSPORTER RIBJ"/>
    <property type="match status" value="1"/>
</dbReference>
<dbReference type="PANTHER" id="PTHR43385">
    <property type="entry name" value="RIBOFLAVIN TRANSPORTER RIBJ"/>
    <property type="match status" value="1"/>
</dbReference>
<dbReference type="WBParaSite" id="HNAJ_0000843301-mRNA-1">
    <property type="protein sequence ID" value="HNAJ_0000843301-mRNA-1"/>
    <property type="gene ID" value="HNAJ_0000843301"/>
</dbReference>
<evidence type="ECO:0000313" key="7">
    <source>
        <dbReference type="EMBL" id="VDO04382.1"/>
    </source>
</evidence>
<evidence type="ECO:0000256" key="3">
    <source>
        <dbReference type="ARBA" id="ARBA00022692"/>
    </source>
</evidence>